<sequence>MATLKSQKPSSSSSSNPECKGRYDIFLSFRGLDTRKKFTDQLFHALVREGFQIFRDDDEIDRGEVIKSELLEAIRNSRMSVIVLSEN</sequence>
<protein>
    <submittedName>
        <fullName evidence="1">Uncharacterized protein</fullName>
    </submittedName>
</protein>
<proteinExistence type="predicted"/>
<comment type="caution">
    <text evidence="1">The sequence shown here is derived from an EMBL/GenBank/DDBJ whole genome shotgun (WGS) entry which is preliminary data.</text>
</comment>
<dbReference type="Proteomes" id="UP001062846">
    <property type="component" value="Chromosome 11"/>
</dbReference>
<evidence type="ECO:0000313" key="1">
    <source>
        <dbReference type="EMBL" id="KAI8532361.1"/>
    </source>
</evidence>
<gene>
    <name evidence="1" type="ORF">RHMOL_Rhmol11G0208800</name>
</gene>
<keyword evidence="2" id="KW-1185">Reference proteome</keyword>
<reference evidence="1" key="1">
    <citation type="submission" date="2022-02" db="EMBL/GenBank/DDBJ databases">
        <title>Plant Genome Project.</title>
        <authorList>
            <person name="Zhang R.-G."/>
        </authorList>
    </citation>
    <scope>NUCLEOTIDE SEQUENCE</scope>
    <source>
        <strain evidence="1">AT1</strain>
    </source>
</reference>
<accession>A0ACC0LUG9</accession>
<dbReference type="EMBL" id="CM046398">
    <property type="protein sequence ID" value="KAI8532361.1"/>
    <property type="molecule type" value="Genomic_DNA"/>
</dbReference>
<name>A0ACC0LUG9_RHOML</name>
<organism evidence="1 2">
    <name type="scientific">Rhododendron molle</name>
    <name type="common">Chinese azalea</name>
    <name type="synonym">Azalea mollis</name>
    <dbReference type="NCBI Taxonomy" id="49168"/>
    <lineage>
        <taxon>Eukaryota</taxon>
        <taxon>Viridiplantae</taxon>
        <taxon>Streptophyta</taxon>
        <taxon>Embryophyta</taxon>
        <taxon>Tracheophyta</taxon>
        <taxon>Spermatophyta</taxon>
        <taxon>Magnoliopsida</taxon>
        <taxon>eudicotyledons</taxon>
        <taxon>Gunneridae</taxon>
        <taxon>Pentapetalae</taxon>
        <taxon>asterids</taxon>
        <taxon>Ericales</taxon>
        <taxon>Ericaceae</taxon>
        <taxon>Ericoideae</taxon>
        <taxon>Rhodoreae</taxon>
        <taxon>Rhododendron</taxon>
    </lineage>
</organism>
<evidence type="ECO:0000313" key="2">
    <source>
        <dbReference type="Proteomes" id="UP001062846"/>
    </source>
</evidence>